<keyword evidence="2" id="KW-1185">Reference proteome</keyword>
<comment type="caution">
    <text evidence="1">The sequence shown here is derived from an EMBL/GenBank/DDBJ whole genome shotgun (WGS) entry which is preliminary data.</text>
</comment>
<organism evidence="1 2">
    <name type="scientific">Ideonella lacteola</name>
    <dbReference type="NCBI Taxonomy" id="2984193"/>
    <lineage>
        <taxon>Bacteria</taxon>
        <taxon>Pseudomonadati</taxon>
        <taxon>Pseudomonadota</taxon>
        <taxon>Betaproteobacteria</taxon>
        <taxon>Burkholderiales</taxon>
        <taxon>Sphaerotilaceae</taxon>
        <taxon>Ideonella</taxon>
    </lineage>
</organism>
<protein>
    <recommendedName>
        <fullName evidence="3">Bacteriocin biosynthesis cyclodehydratase domain-containing protein</fullName>
    </recommendedName>
</protein>
<proteinExistence type="predicted"/>
<dbReference type="Proteomes" id="UP001371218">
    <property type="component" value="Unassembled WGS sequence"/>
</dbReference>
<dbReference type="RefSeq" id="WP_341426395.1">
    <property type="nucleotide sequence ID" value="NZ_JBBUTG010000007.1"/>
</dbReference>
<evidence type="ECO:0000313" key="2">
    <source>
        <dbReference type="Proteomes" id="UP001371218"/>
    </source>
</evidence>
<evidence type="ECO:0008006" key="3">
    <source>
        <dbReference type="Google" id="ProtNLM"/>
    </source>
</evidence>
<reference evidence="1 2" key="1">
    <citation type="submission" date="2024-04" db="EMBL/GenBank/DDBJ databases">
        <title>Novel species of the genus Ideonella isolated from streams.</title>
        <authorList>
            <person name="Lu H."/>
        </authorList>
    </citation>
    <scope>NUCLEOTIDE SEQUENCE [LARGE SCALE GENOMIC DNA]</scope>
    <source>
        <strain evidence="1 2">DXS29W</strain>
    </source>
</reference>
<dbReference type="Gene3D" id="3.40.50.720">
    <property type="entry name" value="NAD(P)-binding Rossmann-like Domain"/>
    <property type="match status" value="1"/>
</dbReference>
<name>A0ABU9BPU0_9BURK</name>
<evidence type="ECO:0000313" key="1">
    <source>
        <dbReference type="EMBL" id="MEK8031990.1"/>
    </source>
</evidence>
<gene>
    <name evidence="1" type="ORF">AACH06_14275</name>
</gene>
<sequence length="267" mass="29449">MPPESRSPDEAAIWHANPQWRLDIHDDHLVVSAGADEVYLVDEAPADTLATLMQAWQDQRCGSLANDPVVGAAVRQLRRLGALLPADALHHTAQPRAALRWFGQPWPELESALQRHGWRWDDDAALQLCVRTDASWAEMLHDYQHQPPRRTHVLLDLAYHHTLCLGPLVVPGQTACLACFGHRVAHRWGDLPPPPAPANRHRLAGIAALMADHVTLGSRCVEASLALDLRQFSITRSPAYLQPGCNVCASQRTSPPDTGSLALPWVN</sequence>
<accession>A0ABU9BPU0</accession>
<dbReference type="EMBL" id="JBBUTG010000007">
    <property type="protein sequence ID" value="MEK8031990.1"/>
    <property type="molecule type" value="Genomic_DNA"/>
</dbReference>